<protein>
    <submittedName>
        <fullName evidence="1">Uncharacterized protein</fullName>
    </submittedName>
</protein>
<dbReference type="OrthoDB" id="9770043at2"/>
<dbReference type="Proteomes" id="UP000218418">
    <property type="component" value="Chromosome"/>
</dbReference>
<dbReference type="AlphaFoldDB" id="A0A1Z4LNN3"/>
<accession>A0A1Z4LNN3</accession>
<dbReference type="EMBL" id="AP018227">
    <property type="protein sequence ID" value="BAY82865.1"/>
    <property type="molecule type" value="Genomic_DNA"/>
</dbReference>
<organism evidence="1 2">
    <name type="scientific">Calothrix parasitica NIES-267</name>
    <dbReference type="NCBI Taxonomy" id="1973488"/>
    <lineage>
        <taxon>Bacteria</taxon>
        <taxon>Bacillati</taxon>
        <taxon>Cyanobacteriota</taxon>
        <taxon>Cyanophyceae</taxon>
        <taxon>Nostocales</taxon>
        <taxon>Calotrichaceae</taxon>
        <taxon>Calothrix</taxon>
    </lineage>
</organism>
<reference evidence="1 2" key="1">
    <citation type="submission" date="2017-06" db="EMBL/GenBank/DDBJ databases">
        <title>Genome sequencing of cyanobaciteial culture collection at National Institute for Environmental Studies (NIES).</title>
        <authorList>
            <person name="Hirose Y."/>
            <person name="Shimura Y."/>
            <person name="Fujisawa T."/>
            <person name="Nakamura Y."/>
            <person name="Kawachi M."/>
        </authorList>
    </citation>
    <scope>NUCLEOTIDE SEQUENCE [LARGE SCALE GENOMIC DNA]</scope>
    <source>
        <strain evidence="1 2">NIES-267</strain>
    </source>
</reference>
<proteinExistence type="predicted"/>
<sequence length="62" mass="6734">MISSLVFSNISHARITNPIPEKIEKSKLIVGFEEIAQIPGSGTGRNKVARLNFLTNAGEHNS</sequence>
<keyword evidence="2" id="KW-1185">Reference proteome</keyword>
<evidence type="ECO:0000313" key="2">
    <source>
        <dbReference type="Proteomes" id="UP000218418"/>
    </source>
</evidence>
<name>A0A1Z4LNN3_9CYAN</name>
<evidence type="ECO:0000313" key="1">
    <source>
        <dbReference type="EMBL" id="BAY82865.1"/>
    </source>
</evidence>
<gene>
    <name evidence="1" type="ORF">NIES267_23500</name>
</gene>